<dbReference type="EMBL" id="GBRH01159280">
    <property type="protein sequence ID" value="JAE38616.1"/>
    <property type="molecule type" value="Transcribed_RNA"/>
</dbReference>
<dbReference type="AlphaFoldDB" id="A0A0A9HUU2"/>
<evidence type="ECO:0000313" key="2">
    <source>
        <dbReference type="EMBL" id="JAE38616.1"/>
    </source>
</evidence>
<organism evidence="2">
    <name type="scientific">Arundo donax</name>
    <name type="common">Giant reed</name>
    <name type="synonym">Donax arundinaceus</name>
    <dbReference type="NCBI Taxonomy" id="35708"/>
    <lineage>
        <taxon>Eukaryota</taxon>
        <taxon>Viridiplantae</taxon>
        <taxon>Streptophyta</taxon>
        <taxon>Embryophyta</taxon>
        <taxon>Tracheophyta</taxon>
        <taxon>Spermatophyta</taxon>
        <taxon>Magnoliopsida</taxon>
        <taxon>Liliopsida</taxon>
        <taxon>Poales</taxon>
        <taxon>Poaceae</taxon>
        <taxon>PACMAD clade</taxon>
        <taxon>Arundinoideae</taxon>
        <taxon>Arundineae</taxon>
        <taxon>Arundo</taxon>
    </lineage>
</organism>
<reference evidence="2" key="1">
    <citation type="submission" date="2014-09" db="EMBL/GenBank/DDBJ databases">
        <authorList>
            <person name="Magalhaes I.L.F."/>
            <person name="Oliveira U."/>
            <person name="Santos F.R."/>
            <person name="Vidigal T.H.D.A."/>
            <person name="Brescovit A.D."/>
            <person name="Santos A.J."/>
        </authorList>
    </citation>
    <scope>NUCLEOTIDE SEQUENCE</scope>
    <source>
        <tissue evidence="2">Shoot tissue taken approximately 20 cm above the soil surface</tissue>
    </source>
</reference>
<evidence type="ECO:0000256" key="1">
    <source>
        <dbReference type="SAM" id="MobiDB-lite"/>
    </source>
</evidence>
<feature type="compositionally biased region" description="Basic residues" evidence="1">
    <location>
        <begin position="21"/>
        <end position="32"/>
    </location>
</feature>
<name>A0A0A9HUU2_ARUDO</name>
<sequence length="72" mass="7879">MRRRPDLHNATSTPSCCLRARGSHAHSSKQRSIRPGGEQCRRKLTPCSETRHGSSSIYLLDTALSPSNGCLS</sequence>
<proteinExistence type="predicted"/>
<accession>A0A0A9HUU2</accession>
<protein>
    <submittedName>
        <fullName evidence="2">Uncharacterized protein</fullName>
    </submittedName>
</protein>
<reference evidence="2" key="2">
    <citation type="journal article" date="2015" name="Data Brief">
        <title>Shoot transcriptome of the giant reed, Arundo donax.</title>
        <authorList>
            <person name="Barrero R.A."/>
            <person name="Guerrero F.D."/>
            <person name="Moolhuijzen P."/>
            <person name="Goolsby J.A."/>
            <person name="Tidwell J."/>
            <person name="Bellgard S.E."/>
            <person name="Bellgard M.I."/>
        </authorList>
    </citation>
    <scope>NUCLEOTIDE SEQUENCE</scope>
    <source>
        <tissue evidence="2">Shoot tissue taken approximately 20 cm above the soil surface</tissue>
    </source>
</reference>
<feature type="region of interest" description="Disordered" evidence="1">
    <location>
        <begin position="1"/>
        <end position="41"/>
    </location>
</feature>